<gene>
    <name evidence="9" type="ORF">PODCO_606270</name>
</gene>
<dbReference type="PANTHER" id="PTHR43671">
    <property type="entry name" value="SERINE/THREONINE-PROTEIN KINASE NEK"/>
    <property type="match status" value="1"/>
</dbReference>
<feature type="chain" id="PRO_5045975914" description="non-specific serine/threonine protein kinase" evidence="7">
    <location>
        <begin position="16"/>
        <end position="388"/>
    </location>
</feature>
<sequence length="388" mass="44367">MLYVLAMMECCWVTAVGPCTPSRHAALVREVGVLSRLQHRAGGGQKFVRGAWAYTTPSEVNPNALRCSLILHPVADGGDLETAMELYRTGMAPTMTSEEPIHTHEDSFQSQQDLGYSQFHIDTKRVLLSAFKYLSFAMQIMQGHRLRHGDLKPPNVLIHCGRVVLSDFGFAGVYDGFRDDMEILCSDGNANIRNHRYRAPEVINNLPRCDKTDVYSSGCTFVEIVATLMWERCKLNPWPDLDQEDDTDEEEEDTDDENDKDTDDEKYMDKEKHREQEKDTGEKDTEEEDTEEEEGDHQVERFGVHVFAKKLSSIKRYLRGISREDLRLAGIPTGYKRLFMRILPRMLRNKVGRRPNISDIVNDLHQDLYGSIDGWEFEPATVTNDNAQ</sequence>
<name>A0ABY6SHC4_PODCO</name>
<keyword evidence="3" id="KW-0547">Nucleotide-binding</keyword>
<evidence type="ECO:0000256" key="3">
    <source>
        <dbReference type="ARBA" id="ARBA00022741"/>
    </source>
</evidence>
<dbReference type="PROSITE" id="PS00108">
    <property type="entry name" value="PROTEIN_KINASE_ST"/>
    <property type="match status" value="1"/>
</dbReference>
<evidence type="ECO:0000256" key="1">
    <source>
        <dbReference type="ARBA" id="ARBA00012513"/>
    </source>
</evidence>
<evidence type="ECO:0000313" key="10">
    <source>
        <dbReference type="Proteomes" id="UP000280685"/>
    </source>
</evidence>
<dbReference type="PROSITE" id="PS50011">
    <property type="entry name" value="PROTEIN_KINASE_DOM"/>
    <property type="match status" value="1"/>
</dbReference>
<evidence type="ECO:0000256" key="4">
    <source>
        <dbReference type="ARBA" id="ARBA00022777"/>
    </source>
</evidence>
<feature type="compositionally biased region" description="Acidic residues" evidence="6">
    <location>
        <begin position="284"/>
        <end position="295"/>
    </location>
</feature>
<dbReference type="SUPFAM" id="SSF56112">
    <property type="entry name" value="Protein kinase-like (PK-like)"/>
    <property type="match status" value="1"/>
</dbReference>
<keyword evidence="10" id="KW-1185">Reference proteome</keyword>
<evidence type="ECO:0000256" key="5">
    <source>
        <dbReference type="ARBA" id="ARBA00022840"/>
    </source>
</evidence>
<evidence type="ECO:0000313" key="9">
    <source>
        <dbReference type="EMBL" id="VBB84283.1"/>
    </source>
</evidence>
<proteinExistence type="predicted"/>
<dbReference type="InterPro" id="IPR008271">
    <property type="entry name" value="Ser/Thr_kinase_AS"/>
</dbReference>
<accession>A0ABY6SHC4</accession>
<feature type="domain" description="Protein kinase" evidence="8">
    <location>
        <begin position="1"/>
        <end position="368"/>
    </location>
</feature>
<feature type="signal peptide" evidence="7">
    <location>
        <begin position="1"/>
        <end position="15"/>
    </location>
</feature>
<evidence type="ECO:0000256" key="2">
    <source>
        <dbReference type="ARBA" id="ARBA00022679"/>
    </source>
</evidence>
<organism evidence="9 10">
    <name type="scientific">Podospora comata</name>
    <dbReference type="NCBI Taxonomy" id="48703"/>
    <lineage>
        <taxon>Eukaryota</taxon>
        <taxon>Fungi</taxon>
        <taxon>Dikarya</taxon>
        <taxon>Ascomycota</taxon>
        <taxon>Pezizomycotina</taxon>
        <taxon>Sordariomycetes</taxon>
        <taxon>Sordariomycetidae</taxon>
        <taxon>Sordariales</taxon>
        <taxon>Podosporaceae</taxon>
        <taxon>Podospora</taxon>
    </lineage>
</organism>
<keyword evidence="7" id="KW-0732">Signal</keyword>
<dbReference type="InterPro" id="IPR011009">
    <property type="entry name" value="Kinase-like_dom_sf"/>
</dbReference>
<dbReference type="Pfam" id="PF00069">
    <property type="entry name" value="Pkinase"/>
    <property type="match status" value="1"/>
</dbReference>
<dbReference type="EC" id="2.7.11.1" evidence="1"/>
<evidence type="ECO:0000256" key="7">
    <source>
        <dbReference type="SAM" id="SignalP"/>
    </source>
</evidence>
<dbReference type="Gene3D" id="1.10.510.10">
    <property type="entry name" value="Transferase(Phosphotransferase) domain 1"/>
    <property type="match status" value="1"/>
</dbReference>
<dbReference type="PANTHER" id="PTHR43671:SF13">
    <property type="entry name" value="SERINE_THREONINE-PROTEIN KINASE NEK2"/>
    <property type="match status" value="1"/>
</dbReference>
<dbReference type="SMART" id="SM00220">
    <property type="entry name" value="S_TKc"/>
    <property type="match status" value="1"/>
</dbReference>
<dbReference type="EMBL" id="LR026969">
    <property type="protein sequence ID" value="VBB84283.1"/>
    <property type="molecule type" value="Genomic_DNA"/>
</dbReference>
<evidence type="ECO:0000259" key="8">
    <source>
        <dbReference type="PROSITE" id="PS50011"/>
    </source>
</evidence>
<dbReference type="InterPro" id="IPR000719">
    <property type="entry name" value="Prot_kinase_dom"/>
</dbReference>
<keyword evidence="5" id="KW-0067">ATP-binding</keyword>
<feature type="compositionally biased region" description="Acidic residues" evidence="6">
    <location>
        <begin position="241"/>
        <end position="262"/>
    </location>
</feature>
<keyword evidence="4" id="KW-0418">Kinase</keyword>
<reference evidence="9" key="1">
    <citation type="submission" date="2018-02" db="EMBL/GenBank/DDBJ databases">
        <authorList>
            <person name="Silar P."/>
        </authorList>
    </citation>
    <scope>NUCLEOTIDE SEQUENCE [LARGE SCALE GENOMIC DNA]</scope>
    <source>
        <strain evidence="9">T</strain>
    </source>
</reference>
<feature type="compositionally biased region" description="Basic and acidic residues" evidence="6">
    <location>
        <begin position="263"/>
        <end position="283"/>
    </location>
</feature>
<dbReference type="Proteomes" id="UP000280685">
    <property type="component" value="Chromosome 6"/>
</dbReference>
<protein>
    <recommendedName>
        <fullName evidence="1">non-specific serine/threonine protein kinase</fullName>
        <ecNumber evidence="1">2.7.11.1</ecNumber>
    </recommendedName>
</protein>
<keyword evidence="2" id="KW-0808">Transferase</keyword>
<feature type="region of interest" description="Disordered" evidence="6">
    <location>
        <begin position="239"/>
        <end position="299"/>
    </location>
</feature>
<dbReference type="InterPro" id="IPR050660">
    <property type="entry name" value="NEK_Ser/Thr_kinase"/>
</dbReference>
<evidence type="ECO:0000256" key="6">
    <source>
        <dbReference type="SAM" id="MobiDB-lite"/>
    </source>
</evidence>